<comment type="caution">
    <text evidence="2">The sequence shown here is derived from an EMBL/GenBank/DDBJ whole genome shotgun (WGS) entry which is preliminary data.</text>
</comment>
<dbReference type="InterPro" id="IPR035513">
    <property type="entry name" value="Invertase/methylesterase_inhib"/>
</dbReference>
<evidence type="ECO:0000313" key="2">
    <source>
        <dbReference type="EMBL" id="KAG5552642.1"/>
    </source>
</evidence>
<evidence type="ECO:0000259" key="1">
    <source>
        <dbReference type="SMART" id="SM00856"/>
    </source>
</evidence>
<accession>A0AAV6KKG1</accession>
<keyword evidence="3" id="KW-1185">Reference proteome</keyword>
<proteinExistence type="predicted"/>
<gene>
    <name evidence="2" type="ORF">RHGRI_010662</name>
</gene>
<organism evidence="2 3">
    <name type="scientific">Rhododendron griersonianum</name>
    <dbReference type="NCBI Taxonomy" id="479676"/>
    <lineage>
        <taxon>Eukaryota</taxon>
        <taxon>Viridiplantae</taxon>
        <taxon>Streptophyta</taxon>
        <taxon>Embryophyta</taxon>
        <taxon>Tracheophyta</taxon>
        <taxon>Spermatophyta</taxon>
        <taxon>Magnoliopsida</taxon>
        <taxon>eudicotyledons</taxon>
        <taxon>Gunneridae</taxon>
        <taxon>Pentapetalae</taxon>
        <taxon>asterids</taxon>
        <taxon>Ericales</taxon>
        <taxon>Ericaceae</taxon>
        <taxon>Ericoideae</taxon>
        <taxon>Rhodoreae</taxon>
        <taxon>Rhododendron</taxon>
    </lineage>
</organism>
<dbReference type="SUPFAM" id="SSF101148">
    <property type="entry name" value="Plant invertase/pectin methylesterase inhibitor"/>
    <property type="match status" value="1"/>
</dbReference>
<protein>
    <recommendedName>
        <fullName evidence="1">Pectinesterase inhibitor domain-containing protein</fullName>
    </recommendedName>
</protein>
<dbReference type="AlphaFoldDB" id="A0AAV6KKG1"/>
<feature type="domain" description="Pectinesterase inhibitor" evidence="1">
    <location>
        <begin position="67"/>
        <end position="195"/>
    </location>
</feature>
<dbReference type="Gene3D" id="1.20.140.40">
    <property type="entry name" value="Invertase/pectin methylesterase inhibitor family protein"/>
    <property type="match status" value="1"/>
</dbReference>
<dbReference type="InterPro" id="IPR006501">
    <property type="entry name" value="Pectinesterase_inhib_dom"/>
</dbReference>
<name>A0AAV6KKG1_9ERIC</name>
<dbReference type="PANTHER" id="PTHR31707">
    <property type="entry name" value="PECTINESTERASE"/>
    <property type="match status" value="1"/>
</dbReference>
<dbReference type="GO" id="GO:0004857">
    <property type="term" value="F:enzyme inhibitor activity"/>
    <property type="evidence" value="ECO:0007669"/>
    <property type="project" value="InterPro"/>
</dbReference>
<evidence type="ECO:0000313" key="3">
    <source>
        <dbReference type="Proteomes" id="UP000823749"/>
    </source>
</evidence>
<sequence>MGRSKLVDVEGKDLVERFLRFHSHHFLLLSHYIPFLFSLHCIFPTRHLRSHPFPFLLRIPIARRLQPLRHRVRLRPVFHPPFPRNNSKLHLSRQRVPRKPVRVVPDGTDIRALEDCGSLLDSNVDFLSATIQNTDSTDYLQSSQAEDMHTLLSAVLTNHQTCSDGIQSSASSSIQSALLGPFENGTMLYSVSLALYKQGWVPGTSKGRWLTERNPLFSAIGSGRKADDRSHFTIPSRRGGKIREATSMRGRKLLQLGGGYVHVNQMAVVRQDGTGDFSTIGDAVAATT</sequence>
<dbReference type="Pfam" id="PF04043">
    <property type="entry name" value="PMEI"/>
    <property type="match status" value="1"/>
</dbReference>
<dbReference type="SMART" id="SM00856">
    <property type="entry name" value="PMEI"/>
    <property type="match status" value="1"/>
</dbReference>
<reference evidence="2" key="1">
    <citation type="submission" date="2020-08" db="EMBL/GenBank/DDBJ databases">
        <title>Plant Genome Project.</title>
        <authorList>
            <person name="Zhang R.-G."/>
        </authorList>
    </citation>
    <scope>NUCLEOTIDE SEQUENCE</scope>
    <source>
        <strain evidence="2">WSP0</strain>
        <tissue evidence="2">Leaf</tissue>
    </source>
</reference>
<dbReference type="Proteomes" id="UP000823749">
    <property type="component" value="Chromosome 4"/>
</dbReference>
<dbReference type="EMBL" id="JACTNZ010000004">
    <property type="protein sequence ID" value="KAG5552642.1"/>
    <property type="molecule type" value="Genomic_DNA"/>
</dbReference>
<dbReference type="CDD" id="cd15798">
    <property type="entry name" value="PMEI-like_3"/>
    <property type="match status" value="1"/>
</dbReference>